<dbReference type="AlphaFoldDB" id="A0ABD4RFC1"/>
<dbReference type="InterPro" id="IPR010982">
    <property type="entry name" value="Lambda_DNA-bd_dom_sf"/>
</dbReference>
<dbReference type="EMBL" id="JAIFTX010000005">
    <property type="protein sequence ID" value="MBX7290107.1"/>
    <property type="molecule type" value="Genomic_DNA"/>
</dbReference>
<evidence type="ECO:0000259" key="4">
    <source>
        <dbReference type="PROSITE" id="PS50932"/>
    </source>
</evidence>
<proteinExistence type="predicted"/>
<dbReference type="GeneID" id="66301312"/>
<dbReference type="PRINTS" id="PR00036">
    <property type="entry name" value="HTHLACI"/>
</dbReference>
<name>A0ABD4RFC1_9CLOT</name>
<dbReference type="GO" id="GO:0003677">
    <property type="term" value="F:DNA binding"/>
    <property type="evidence" value="ECO:0007669"/>
    <property type="project" value="UniProtKB-KW"/>
</dbReference>
<dbReference type="GO" id="GO:0006355">
    <property type="term" value="P:regulation of DNA-templated transcription"/>
    <property type="evidence" value="ECO:0007669"/>
    <property type="project" value="UniProtKB-ARBA"/>
</dbReference>
<dbReference type="PANTHER" id="PTHR30146">
    <property type="entry name" value="LACI-RELATED TRANSCRIPTIONAL REPRESSOR"/>
    <property type="match status" value="1"/>
</dbReference>
<dbReference type="InterPro" id="IPR046335">
    <property type="entry name" value="LacI/GalR-like_sensor"/>
</dbReference>
<sequence>MATIKDIANLVGVSSSTVSRVLNFDESLNVANETKMKIFQAADELEYVSVRNRKKNKTQTIGILHWYTAEQELGDPYYLSIRLAVEKKCLEQSINIITVHSENGMDQLKNVDGIIAIGKFSLDEIEIIRKNTSNIVFVDSSPNNKLYDSVVVDFREAMYEALDYLFNLGHEKIVYIGGRETYRNGIEYIIDEREVNFIEYIKNKGINSENKVFTGDFTHKDGYRLMKQALEEELIPTACFIGSDTMAVGAYKAIAEKGLRIPDDISVVAFNDIPTAKYMIPSLSTVKVYTEFMGMAAVDLMIENILTNRCYRKKVVINSKLKIRESCKSIK</sequence>
<dbReference type="KEGG" id="cchv:BTM20_05495"/>
<dbReference type="Pfam" id="PF00356">
    <property type="entry name" value="LacI"/>
    <property type="match status" value="1"/>
</dbReference>
<dbReference type="CDD" id="cd01392">
    <property type="entry name" value="HTH_LacI"/>
    <property type="match status" value="1"/>
</dbReference>
<organism evidence="5 6">
    <name type="scientific">Clostridium chauvoei</name>
    <dbReference type="NCBI Taxonomy" id="46867"/>
    <lineage>
        <taxon>Bacteria</taxon>
        <taxon>Bacillati</taxon>
        <taxon>Bacillota</taxon>
        <taxon>Clostridia</taxon>
        <taxon>Eubacteriales</taxon>
        <taxon>Clostridiaceae</taxon>
        <taxon>Clostridium</taxon>
    </lineage>
</organism>
<evidence type="ECO:0000256" key="1">
    <source>
        <dbReference type="ARBA" id="ARBA00023015"/>
    </source>
</evidence>
<keyword evidence="2 5" id="KW-0238">DNA-binding</keyword>
<dbReference type="Pfam" id="PF13377">
    <property type="entry name" value="Peripla_BP_3"/>
    <property type="match status" value="1"/>
</dbReference>
<dbReference type="PANTHER" id="PTHR30146:SF149">
    <property type="entry name" value="HTH-TYPE TRANSCRIPTIONAL REGULATOR EBGR"/>
    <property type="match status" value="1"/>
</dbReference>
<gene>
    <name evidence="5" type="ORF">K4H94_03455</name>
</gene>
<dbReference type="Gene3D" id="3.40.50.2300">
    <property type="match status" value="2"/>
</dbReference>
<dbReference type="Proteomes" id="UP000775179">
    <property type="component" value="Unassembled WGS sequence"/>
</dbReference>
<reference evidence="5 6" key="1">
    <citation type="submission" date="2021-08" db="EMBL/GenBank/DDBJ databases">
        <title>Genome sequence analysis of Clostridium chauvoei strains of European origin and evaluation of typing options for outbreak investigations.</title>
        <authorList>
            <person name="Abdel-Glil M."/>
            <person name="Thomas P."/>
            <person name="Seyboldt C."/>
        </authorList>
    </citation>
    <scope>NUCLEOTIDE SEQUENCE [LARGE SCALE GENOMIC DNA]</scope>
    <source>
        <strain evidence="5 6">S0260-09</strain>
    </source>
</reference>
<feature type="domain" description="HTH lacI-type" evidence="4">
    <location>
        <begin position="2"/>
        <end position="58"/>
    </location>
</feature>
<evidence type="ECO:0000256" key="2">
    <source>
        <dbReference type="ARBA" id="ARBA00023125"/>
    </source>
</evidence>
<evidence type="ECO:0000256" key="3">
    <source>
        <dbReference type="ARBA" id="ARBA00023163"/>
    </source>
</evidence>
<evidence type="ECO:0000313" key="6">
    <source>
        <dbReference type="Proteomes" id="UP000775179"/>
    </source>
</evidence>
<dbReference type="SUPFAM" id="SSF53822">
    <property type="entry name" value="Periplasmic binding protein-like I"/>
    <property type="match status" value="1"/>
</dbReference>
<dbReference type="RefSeq" id="WP_021875304.1">
    <property type="nucleotide sequence ID" value="NZ_CP018624.1"/>
</dbReference>
<dbReference type="InterPro" id="IPR028082">
    <property type="entry name" value="Peripla_BP_I"/>
</dbReference>
<evidence type="ECO:0000313" key="5">
    <source>
        <dbReference type="EMBL" id="MBX7290107.1"/>
    </source>
</evidence>
<dbReference type="Gene3D" id="1.10.260.40">
    <property type="entry name" value="lambda repressor-like DNA-binding domains"/>
    <property type="match status" value="1"/>
</dbReference>
<dbReference type="InterPro" id="IPR000843">
    <property type="entry name" value="HTH_LacI"/>
</dbReference>
<dbReference type="SUPFAM" id="SSF47413">
    <property type="entry name" value="lambda repressor-like DNA-binding domains"/>
    <property type="match status" value="1"/>
</dbReference>
<protein>
    <submittedName>
        <fullName evidence="5">LacI family DNA-binding transcriptional regulator</fullName>
    </submittedName>
</protein>
<accession>A0ABD4RFC1</accession>
<dbReference type="PROSITE" id="PS50932">
    <property type="entry name" value="HTH_LACI_2"/>
    <property type="match status" value="1"/>
</dbReference>
<dbReference type="SMART" id="SM00354">
    <property type="entry name" value="HTH_LACI"/>
    <property type="match status" value="1"/>
</dbReference>
<dbReference type="PROSITE" id="PS00356">
    <property type="entry name" value="HTH_LACI_1"/>
    <property type="match status" value="1"/>
</dbReference>
<comment type="caution">
    <text evidence="5">The sequence shown here is derived from an EMBL/GenBank/DDBJ whole genome shotgun (WGS) entry which is preliminary data.</text>
</comment>
<keyword evidence="1" id="KW-0805">Transcription regulation</keyword>
<keyword evidence="3" id="KW-0804">Transcription</keyword>
<dbReference type="CDD" id="cd01544">
    <property type="entry name" value="PBP1_GalR"/>
    <property type="match status" value="1"/>
</dbReference>